<reference evidence="2" key="1">
    <citation type="submission" date="2020-02" db="EMBL/GenBank/DDBJ databases">
        <authorList>
            <person name="Shen X.-R."/>
            <person name="Zhang Y.-X."/>
        </authorList>
    </citation>
    <scope>NUCLEOTIDE SEQUENCE</scope>
    <source>
        <strain evidence="2">SYP-B3998</strain>
    </source>
</reference>
<sequence length="566" mass="61687">MRKSLKILTTSTLATALLLSGVSVSTNKASANEATTSNATLRSDSFANQIINYRLSTLAQDAASVSAKETDDITDALANKNTLTQATGLAKEDILNSLTPIVNNDLLQAQSYGLITQADLQAGEADIRQRLGQIVETKGYQIPSADSSTVLAHQVMNRLNTIIKDAAFFSNKDEQDMLSDLQQGNSLISAASSLESGKLQEKLTDMIYQELQFEVTVNRAVQEDADKYYAMAVGTISNIISKSGYQPPVITTTPAHLEKLVNNRISRVISDTAFFSNKDEQDVLNELNQGNSLVSIAASLDAGELQEKLTNAINQELDHEVSVNRATQEDANKFYAEASAKISRIIHTAGYQPEAVKSAPTDLDKLVTNRIDHLIRDTALLSKKTEQNVQSELQQGSSLVAVAASLDAGELYEELTNAVKQELDYEVSMDRATQEDADKFYAEASAKISRIIHTVGYQSEASKPAPADLMKIVTNRISRIISDTAFFSNKDEQDVLSDLRQGESLLSIASSLEAGKLQEKLNDAIRQELDHEVSINRATQEDANKFYAQASSKISDIINTSGYIAK</sequence>
<proteinExistence type="predicted"/>
<feature type="signal peptide" evidence="1">
    <location>
        <begin position="1"/>
        <end position="31"/>
    </location>
</feature>
<organism evidence="2">
    <name type="scientific">Paenibacillus sp. SYP-B3998</name>
    <dbReference type="NCBI Taxonomy" id="2678564"/>
    <lineage>
        <taxon>Bacteria</taxon>
        <taxon>Bacillati</taxon>
        <taxon>Bacillota</taxon>
        <taxon>Bacilli</taxon>
        <taxon>Bacillales</taxon>
        <taxon>Paenibacillaceae</taxon>
        <taxon>Paenibacillus</taxon>
    </lineage>
</organism>
<evidence type="ECO:0000313" key="2">
    <source>
        <dbReference type="EMBL" id="NEW07474.1"/>
    </source>
</evidence>
<feature type="chain" id="PRO_5026208078" description="Copper amine oxidase" evidence="1">
    <location>
        <begin position="32"/>
        <end position="566"/>
    </location>
</feature>
<gene>
    <name evidence="2" type="ORF">GK047_15825</name>
</gene>
<evidence type="ECO:0000256" key="1">
    <source>
        <dbReference type="SAM" id="SignalP"/>
    </source>
</evidence>
<dbReference type="AlphaFoldDB" id="A0A6G4A0L3"/>
<name>A0A6G4A0L3_9BACL</name>
<keyword evidence="1" id="KW-0732">Signal</keyword>
<dbReference type="RefSeq" id="WP_163948498.1">
    <property type="nucleotide sequence ID" value="NZ_JAAIKC010000005.1"/>
</dbReference>
<comment type="caution">
    <text evidence="2">The sequence shown here is derived from an EMBL/GenBank/DDBJ whole genome shotgun (WGS) entry which is preliminary data.</text>
</comment>
<accession>A0A6G4A0L3</accession>
<protein>
    <recommendedName>
        <fullName evidence="3">Copper amine oxidase</fullName>
    </recommendedName>
</protein>
<dbReference type="EMBL" id="JAAIKC010000005">
    <property type="protein sequence ID" value="NEW07474.1"/>
    <property type="molecule type" value="Genomic_DNA"/>
</dbReference>
<evidence type="ECO:0008006" key="3">
    <source>
        <dbReference type="Google" id="ProtNLM"/>
    </source>
</evidence>